<evidence type="ECO:0000313" key="3">
    <source>
        <dbReference type="Proteomes" id="UP000326532"/>
    </source>
</evidence>
<feature type="chain" id="PRO_5025060562" description="Secreted protein" evidence="1">
    <location>
        <begin position="24"/>
        <end position="127"/>
    </location>
</feature>
<proteinExistence type="predicted"/>
<keyword evidence="3" id="KW-1185">Reference proteome</keyword>
<evidence type="ECO:0000313" key="2">
    <source>
        <dbReference type="EMBL" id="KAB8202768.1"/>
    </source>
</evidence>
<sequence length="127" mass="13771">MAPTMSLITLAVASWSLVYGVTAGVIFSGSMPTVSGITTSPRPSSSHPGIAAPDPLLLLTQAANHSNCRAMLSMPFAPLMPCRYNSDRHCDCNGMCPDTHSKWRWRCNSTSSFPVFPSAAWHTRSWN</sequence>
<keyword evidence="1" id="KW-0732">Signal</keyword>
<dbReference type="AlphaFoldDB" id="A0A5N6DCL8"/>
<reference evidence="2 3" key="1">
    <citation type="submission" date="2019-04" db="EMBL/GenBank/DDBJ databases">
        <title>Fungal friends and foes A comparative genomics study of 23 Aspergillus species from section Flavi.</title>
        <authorList>
            <consortium name="DOE Joint Genome Institute"/>
            <person name="Kjaerbolling I."/>
            <person name="Vesth T.C."/>
            <person name="Frisvad J.C."/>
            <person name="Nybo J.L."/>
            <person name="Theobald S."/>
            <person name="Kildgaard S."/>
            <person name="Petersen T.I."/>
            <person name="Kuo A."/>
            <person name="Sato A."/>
            <person name="Lyhne E.K."/>
            <person name="Kogle M.E."/>
            <person name="Wiebenga A."/>
            <person name="Kun R.S."/>
            <person name="Lubbers R.J."/>
            <person name="Makela M.R."/>
            <person name="Barry K."/>
            <person name="Chovatia M."/>
            <person name="Clum A."/>
            <person name="Daum C."/>
            <person name="Haridas S."/>
            <person name="He G."/>
            <person name="LaButti K."/>
            <person name="Lipzen A."/>
            <person name="Mondo S."/>
            <person name="Pangilinan J."/>
            <person name="Riley R."/>
            <person name="Salamov A."/>
            <person name="Simmons B.A."/>
            <person name="Magnuson J.K."/>
            <person name="Henrissat B."/>
            <person name="Mortensen U.H."/>
            <person name="Larsen T.O."/>
            <person name="De vries R.P."/>
            <person name="Grigoriev I.V."/>
            <person name="Machida M."/>
            <person name="Baker S.E."/>
            <person name="Andersen M.R."/>
        </authorList>
    </citation>
    <scope>NUCLEOTIDE SEQUENCE [LARGE SCALE GENOMIC DNA]</scope>
    <source>
        <strain evidence="2 3">CBS 117618</strain>
    </source>
</reference>
<protein>
    <recommendedName>
        <fullName evidence="4">Secreted protein</fullName>
    </recommendedName>
</protein>
<evidence type="ECO:0000256" key="1">
    <source>
        <dbReference type="SAM" id="SignalP"/>
    </source>
</evidence>
<name>A0A5N6DCL8_ASPPA</name>
<evidence type="ECO:0008006" key="4">
    <source>
        <dbReference type="Google" id="ProtNLM"/>
    </source>
</evidence>
<dbReference type="EMBL" id="ML734999">
    <property type="protein sequence ID" value="KAB8202768.1"/>
    <property type="molecule type" value="Genomic_DNA"/>
</dbReference>
<dbReference type="Proteomes" id="UP000326532">
    <property type="component" value="Unassembled WGS sequence"/>
</dbReference>
<accession>A0A5N6DCL8</accession>
<gene>
    <name evidence="2" type="ORF">BDV34DRAFT_145504</name>
</gene>
<dbReference type="VEuPathDB" id="FungiDB:BDV34DRAFT_145504"/>
<feature type="signal peptide" evidence="1">
    <location>
        <begin position="1"/>
        <end position="23"/>
    </location>
</feature>
<organism evidence="2 3">
    <name type="scientific">Aspergillus parasiticus</name>
    <dbReference type="NCBI Taxonomy" id="5067"/>
    <lineage>
        <taxon>Eukaryota</taxon>
        <taxon>Fungi</taxon>
        <taxon>Dikarya</taxon>
        <taxon>Ascomycota</taxon>
        <taxon>Pezizomycotina</taxon>
        <taxon>Eurotiomycetes</taxon>
        <taxon>Eurotiomycetidae</taxon>
        <taxon>Eurotiales</taxon>
        <taxon>Aspergillaceae</taxon>
        <taxon>Aspergillus</taxon>
        <taxon>Aspergillus subgen. Circumdati</taxon>
    </lineage>
</organism>